<dbReference type="PANTHER" id="PTHR31845:SF21">
    <property type="entry name" value="REGULATORY PROTEIN LEU3"/>
    <property type="match status" value="1"/>
</dbReference>
<evidence type="ECO:0000313" key="11">
    <source>
        <dbReference type="Proteomes" id="UP000800038"/>
    </source>
</evidence>
<evidence type="ECO:0000256" key="2">
    <source>
        <dbReference type="ARBA" id="ARBA00022723"/>
    </source>
</evidence>
<evidence type="ECO:0000256" key="3">
    <source>
        <dbReference type="ARBA" id="ARBA00022833"/>
    </source>
</evidence>
<evidence type="ECO:0000256" key="8">
    <source>
        <dbReference type="SAM" id="MobiDB-lite"/>
    </source>
</evidence>
<dbReference type="InterPro" id="IPR036864">
    <property type="entry name" value="Zn2-C6_fun-type_DNA-bd_sf"/>
</dbReference>
<dbReference type="CDD" id="cd12148">
    <property type="entry name" value="fungal_TF_MHR"/>
    <property type="match status" value="1"/>
</dbReference>
<evidence type="ECO:0000256" key="6">
    <source>
        <dbReference type="ARBA" id="ARBA00023163"/>
    </source>
</evidence>
<protein>
    <submittedName>
        <fullName evidence="10">Zn(II)2Cys6 transcriptional activator</fullName>
    </submittedName>
</protein>
<organism evidence="10 11">
    <name type="scientific">Clathrospora elynae</name>
    <dbReference type="NCBI Taxonomy" id="706981"/>
    <lineage>
        <taxon>Eukaryota</taxon>
        <taxon>Fungi</taxon>
        <taxon>Dikarya</taxon>
        <taxon>Ascomycota</taxon>
        <taxon>Pezizomycotina</taxon>
        <taxon>Dothideomycetes</taxon>
        <taxon>Pleosporomycetidae</taxon>
        <taxon>Pleosporales</taxon>
        <taxon>Diademaceae</taxon>
        <taxon>Clathrospora</taxon>
    </lineage>
</organism>
<evidence type="ECO:0000256" key="1">
    <source>
        <dbReference type="ARBA" id="ARBA00004123"/>
    </source>
</evidence>
<dbReference type="FunFam" id="4.10.240.10:FF:000003">
    <property type="entry name" value="C6 transcription factor (Leu3)"/>
    <property type="match status" value="1"/>
</dbReference>
<feature type="domain" description="Zn(2)-C6 fungal-type" evidence="9">
    <location>
        <begin position="53"/>
        <end position="86"/>
    </location>
</feature>
<keyword evidence="7" id="KW-0539">Nucleus</keyword>
<dbReference type="GO" id="GO:0008270">
    <property type="term" value="F:zinc ion binding"/>
    <property type="evidence" value="ECO:0007669"/>
    <property type="project" value="InterPro"/>
</dbReference>
<dbReference type="SUPFAM" id="SSF57701">
    <property type="entry name" value="Zn2/Cys6 DNA-binding domain"/>
    <property type="match status" value="1"/>
</dbReference>
<dbReference type="PANTHER" id="PTHR31845">
    <property type="entry name" value="FINGER DOMAIN PROTEIN, PUTATIVE-RELATED"/>
    <property type="match status" value="1"/>
</dbReference>
<feature type="compositionally biased region" description="Low complexity" evidence="8">
    <location>
        <begin position="647"/>
        <end position="658"/>
    </location>
</feature>
<keyword evidence="2" id="KW-0479">Metal-binding</keyword>
<dbReference type="GO" id="GO:0005634">
    <property type="term" value="C:nucleus"/>
    <property type="evidence" value="ECO:0007669"/>
    <property type="project" value="UniProtKB-SubCell"/>
</dbReference>
<feature type="compositionally biased region" description="Low complexity" evidence="8">
    <location>
        <begin position="588"/>
        <end position="598"/>
    </location>
</feature>
<keyword evidence="6" id="KW-0804">Transcription</keyword>
<dbReference type="EMBL" id="ML976035">
    <property type="protein sequence ID" value="KAF1942390.1"/>
    <property type="molecule type" value="Genomic_DNA"/>
</dbReference>
<proteinExistence type="predicted"/>
<evidence type="ECO:0000313" key="10">
    <source>
        <dbReference type="EMBL" id="KAF1942390.1"/>
    </source>
</evidence>
<dbReference type="CDD" id="cd00067">
    <property type="entry name" value="GAL4"/>
    <property type="match status" value="1"/>
</dbReference>
<dbReference type="PROSITE" id="PS00463">
    <property type="entry name" value="ZN2_CY6_FUNGAL_1"/>
    <property type="match status" value="1"/>
</dbReference>
<keyword evidence="11" id="KW-1185">Reference proteome</keyword>
<reference evidence="10" key="1">
    <citation type="journal article" date="2020" name="Stud. Mycol.">
        <title>101 Dothideomycetes genomes: a test case for predicting lifestyles and emergence of pathogens.</title>
        <authorList>
            <person name="Haridas S."/>
            <person name="Albert R."/>
            <person name="Binder M."/>
            <person name="Bloem J."/>
            <person name="Labutti K."/>
            <person name="Salamov A."/>
            <person name="Andreopoulos B."/>
            <person name="Baker S."/>
            <person name="Barry K."/>
            <person name="Bills G."/>
            <person name="Bluhm B."/>
            <person name="Cannon C."/>
            <person name="Castanera R."/>
            <person name="Culley D."/>
            <person name="Daum C."/>
            <person name="Ezra D."/>
            <person name="Gonzalez J."/>
            <person name="Henrissat B."/>
            <person name="Kuo A."/>
            <person name="Liang C."/>
            <person name="Lipzen A."/>
            <person name="Lutzoni F."/>
            <person name="Magnuson J."/>
            <person name="Mondo S."/>
            <person name="Nolan M."/>
            <person name="Ohm R."/>
            <person name="Pangilinan J."/>
            <person name="Park H.-J."/>
            <person name="Ramirez L."/>
            <person name="Alfaro M."/>
            <person name="Sun H."/>
            <person name="Tritt A."/>
            <person name="Yoshinaga Y."/>
            <person name="Zwiers L.-H."/>
            <person name="Turgeon B."/>
            <person name="Goodwin S."/>
            <person name="Spatafora J."/>
            <person name="Crous P."/>
            <person name="Grigoriev I."/>
        </authorList>
    </citation>
    <scope>NUCLEOTIDE SEQUENCE</scope>
    <source>
        <strain evidence="10">CBS 161.51</strain>
    </source>
</reference>
<keyword evidence="5" id="KW-0238">DNA-binding</keyword>
<comment type="subcellular location">
    <subcellularLocation>
        <location evidence="1">Nucleus</location>
    </subcellularLocation>
</comment>
<evidence type="ECO:0000256" key="4">
    <source>
        <dbReference type="ARBA" id="ARBA00023015"/>
    </source>
</evidence>
<keyword evidence="3" id="KW-0862">Zinc</keyword>
<dbReference type="GO" id="GO:0001216">
    <property type="term" value="F:DNA-binding transcription activator activity"/>
    <property type="evidence" value="ECO:0007669"/>
    <property type="project" value="UniProtKB-ARBA"/>
</dbReference>
<dbReference type="OrthoDB" id="2341546at2759"/>
<feature type="region of interest" description="Disordered" evidence="8">
    <location>
        <begin position="120"/>
        <end position="148"/>
    </location>
</feature>
<dbReference type="GO" id="GO:0000981">
    <property type="term" value="F:DNA-binding transcription factor activity, RNA polymerase II-specific"/>
    <property type="evidence" value="ECO:0007669"/>
    <property type="project" value="InterPro"/>
</dbReference>
<dbReference type="InterPro" id="IPR001138">
    <property type="entry name" value="Zn2Cys6_DnaBD"/>
</dbReference>
<accession>A0A6A5SRI1</accession>
<gene>
    <name evidence="10" type="ORF">EJ02DRAFT_444045</name>
</gene>
<evidence type="ECO:0000256" key="5">
    <source>
        <dbReference type="ARBA" id="ARBA00023125"/>
    </source>
</evidence>
<evidence type="ECO:0000259" key="9">
    <source>
        <dbReference type="PROSITE" id="PS50048"/>
    </source>
</evidence>
<dbReference type="Gene3D" id="4.10.240.10">
    <property type="entry name" value="Zn(2)-C6 fungal-type DNA-binding domain"/>
    <property type="match status" value="1"/>
</dbReference>
<dbReference type="PROSITE" id="PS50048">
    <property type="entry name" value="ZN2_CY6_FUNGAL_2"/>
    <property type="match status" value="1"/>
</dbReference>
<name>A0A6A5SRI1_9PLEO</name>
<dbReference type="Pfam" id="PF00172">
    <property type="entry name" value="Zn_clus"/>
    <property type="match status" value="1"/>
</dbReference>
<dbReference type="InterPro" id="IPR051089">
    <property type="entry name" value="prtT"/>
</dbReference>
<dbReference type="AlphaFoldDB" id="A0A6A5SRI1"/>
<feature type="compositionally biased region" description="Low complexity" evidence="8">
    <location>
        <begin position="566"/>
        <end position="578"/>
    </location>
</feature>
<dbReference type="SMART" id="SM00066">
    <property type="entry name" value="GAL4"/>
    <property type="match status" value="1"/>
</dbReference>
<keyword evidence="4" id="KW-0805">Transcription regulation</keyword>
<feature type="region of interest" description="Disordered" evidence="8">
    <location>
        <begin position="640"/>
        <end position="664"/>
    </location>
</feature>
<dbReference type="Proteomes" id="UP000800038">
    <property type="component" value="Unassembled WGS sequence"/>
</dbReference>
<feature type="region of interest" description="Disordered" evidence="8">
    <location>
        <begin position="564"/>
        <end position="604"/>
    </location>
</feature>
<sequence length="728" mass="82253">MSPTTPGAQGLPHPFASPTSVHTRGFKRSASSDDDENGRPSSSSRRNTAVKRACNECRQQKLKCNVQQDPFVSCARCSKQNLRCVIEPNFKRVGKRNRNAEMEKEMEYLRDRLALYEGQPKPHQPVLNAPQPATDNHSYTPGPMPKSEDDAFLQTQHTQVAATSLLDLRSGSPMFFSLGAGEVRLAHSEVNELFTEYFHLYHPFLPFLDQVRSPDEYYSQDHKLLFWAIIAVAARRFASRPSLLKDLAKPLSDLIWDSIRNQPNHHVVKALCLLCSWPLPAERTVTDPTFILCGAMMQVAMQIGLHQPAHPQDFSRTKVKLRQEDQYDRLRTWAVCNIVAQTVSTGNGQPSITLYDSTLEFSVDNEVDMSTIPPTLFVRLRQEMAASRINKLLYSANIHKFANGSATSYMNLEADRLKEERVKEESSSLDGVDSDLEDLYHYAVSLHLHLYSFFSEEPRLEHRDDLIALYFAATAYLERVFKLQRESKLAYVPYYVMQMALAAGFALVKLLNSDFATKLPAEKGRQFVLQTVDALRKAKVWSNDLLDRFAEVLAQLWKESSHGRGLHSLSQSPSLSNSGMGTIFNHNQQQHQQQQQGQRRNSMGKDDPLRLIIRSRMSMSVVFDCVWRWREAQVSGAAEQLDNTVMTNPTNPDSSSNSTPPPGVVVENPVLSLPNFNPHINTLSMPLQLNNGLASANSFEIFDSMTWMLEAQQEWTYSNGTFGNDFGA</sequence>
<feature type="region of interest" description="Disordered" evidence="8">
    <location>
        <begin position="1"/>
        <end position="50"/>
    </location>
</feature>
<evidence type="ECO:0000256" key="7">
    <source>
        <dbReference type="ARBA" id="ARBA00023242"/>
    </source>
</evidence>
<dbReference type="GO" id="GO:0000976">
    <property type="term" value="F:transcription cis-regulatory region binding"/>
    <property type="evidence" value="ECO:0007669"/>
    <property type="project" value="TreeGrafter"/>
</dbReference>